<dbReference type="SUPFAM" id="SSF51445">
    <property type="entry name" value="(Trans)glycosidases"/>
    <property type="match status" value="1"/>
</dbReference>
<feature type="transmembrane region" description="Helical" evidence="17">
    <location>
        <begin position="168"/>
        <end position="190"/>
    </location>
</feature>
<evidence type="ECO:0000256" key="13">
    <source>
        <dbReference type="ARBA" id="ARBA00037126"/>
    </source>
</evidence>
<evidence type="ECO:0000256" key="2">
    <source>
        <dbReference type="ARBA" id="ARBA00005641"/>
    </source>
</evidence>
<evidence type="ECO:0000256" key="14">
    <source>
        <dbReference type="ARBA" id="ARBA00038929"/>
    </source>
</evidence>
<feature type="compositionally biased region" description="Low complexity" evidence="16">
    <location>
        <begin position="191"/>
        <end position="209"/>
    </location>
</feature>
<dbReference type="GO" id="GO:0009251">
    <property type="term" value="P:glucan catabolic process"/>
    <property type="evidence" value="ECO:0007669"/>
    <property type="project" value="TreeGrafter"/>
</dbReference>
<evidence type="ECO:0000256" key="9">
    <source>
        <dbReference type="ARBA" id="ARBA00023180"/>
    </source>
</evidence>
<proteinExistence type="inferred from homology"/>
<evidence type="ECO:0000256" key="10">
    <source>
        <dbReference type="ARBA" id="ARBA00023295"/>
    </source>
</evidence>
<feature type="region of interest" description="Disordered" evidence="16">
    <location>
        <begin position="1"/>
        <end position="110"/>
    </location>
</feature>
<feature type="region of interest" description="Disordered" evidence="16">
    <location>
        <begin position="191"/>
        <end position="215"/>
    </location>
</feature>
<gene>
    <name evidence="19" type="ORF">FRX48_02866</name>
</gene>
<keyword evidence="7 17" id="KW-1133">Transmembrane helix</keyword>
<keyword evidence="4 17" id="KW-0812">Transmembrane</keyword>
<keyword evidence="5 19" id="KW-0378">Hydrolase</keyword>
<feature type="compositionally biased region" description="Basic and acidic residues" evidence="16">
    <location>
        <begin position="92"/>
        <end position="110"/>
    </location>
</feature>
<evidence type="ECO:0000259" key="18">
    <source>
        <dbReference type="Pfam" id="PF00150"/>
    </source>
</evidence>
<evidence type="ECO:0000313" key="20">
    <source>
        <dbReference type="Proteomes" id="UP000324767"/>
    </source>
</evidence>
<evidence type="ECO:0000256" key="17">
    <source>
        <dbReference type="SAM" id="Phobius"/>
    </source>
</evidence>
<evidence type="ECO:0000256" key="12">
    <source>
        <dbReference type="ARBA" id="ARBA00036824"/>
    </source>
</evidence>
<keyword evidence="9" id="KW-0325">Glycoprotein</keyword>
<dbReference type="GO" id="GO:0071555">
    <property type="term" value="P:cell wall organization"/>
    <property type="evidence" value="ECO:0007669"/>
    <property type="project" value="UniProtKB-KW"/>
</dbReference>
<dbReference type="GO" id="GO:0005576">
    <property type="term" value="C:extracellular region"/>
    <property type="evidence" value="ECO:0007669"/>
    <property type="project" value="TreeGrafter"/>
</dbReference>
<comment type="similarity">
    <text evidence="2">Belongs to the glycosyl hydrolase 5 (cellulase A) family.</text>
</comment>
<dbReference type="Gene3D" id="3.20.20.80">
    <property type="entry name" value="Glycosidases"/>
    <property type="match status" value="1"/>
</dbReference>
<dbReference type="InterPro" id="IPR017853">
    <property type="entry name" value="GH"/>
</dbReference>
<dbReference type="Proteomes" id="UP000324767">
    <property type="component" value="Unassembled WGS sequence"/>
</dbReference>
<evidence type="ECO:0000256" key="8">
    <source>
        <dbReference type="ARBA" id="ARBA00023136"/>
    </source>
</evidence>
<evidence type="ECO:0000256" key="16">
    <source>
        <dbReference type="SAM" id="MobiDB-lite"/>
    </source>
</evidence>
<evidence type="ECO:0000313" key="19">
    <source>
        <dbReference type="EMBL" id="KAA6413122.1"/>
    </source>
</evidence>
<dbReference type="GO" id="GO:0009986">
    <property type="term" value="C:cell surface"/>
    <property type="evidence" value="ECO:0007669"/>
    <property type="project" value="TreeGrafter"/>
</dbReference>
<evidence type="ECO:0000256" key="4">
    <source>
        <dbReference type="ARBA" id="ARBA00022692"/>
    </source>
</evidence>
<feature type="domain" description="Glycoside hydrolase family 5" evidence="18">
    <location>
        <begin position="333"/>
        <end position="572"/>
    </location>
</feature>
<evidence type="ECO:0000256" key="6">
    <source>
        <dbReference type="ARBA" id="ARBA00022968"/>
    </source>
</evidence>
<protein>
    <recommendedName>
        <fullName evidence="14">glucan 1,3-beta-glucosidase</fullName>
        <ecNumber evidence="14">3.2.1.58</ecNumber>
    </recommendedName>
    <alternativeName>
        <fullName evidence="15">Exo-1,3-beta-glucanase D</fullName>
    </alternativeName>
</protein>
<dbReference type="GO" id="GO:0004338">
    <property type="term" value="F:glucan exo-1,3-beta-glucosidase activity"/>
    <property type="evidence" value="ECO:0007669"/>
    <property type="project" value="UniProtKB-EC"/>
</dbReference>
<dbReference type="PANTHER" id="PTHR31297">
    <property type="entry name" value="GLUCAN ENDO-1,6-BETA-GLUCOSIDASE B"/>
    <property type="match status" value="1"/>
</dbReference>
<evidence type="ECO:0000256" key="7">
    <source>
        <dbReference type="ARBA" id="ARBA00022989"/>
    </source>
</evidence>
<keyword evidence="3" id="KW-1003">Cell membrane</keyword>
<evidence type="ECO:0000256" key="5">
    <source>
        <dbReference type="ARBA" id="ARBA00022801"/>
    </source>
</evidence>
<comment type="catalytic activity">
    <reaction evidence="12">
        <text>Successive hydrolysis of beta-D-glucose units from the non-reducing ends of (1-&gt;3)-beta-D-glucans, releasing alpha-glucose.</text>
        <dbReference type="EC" id="3.2.1.58"/>
    </reaction>
</comment>
<dbReference type="InterPro" id="IPR050386">
    <property type="entry name" value="Glycosyl_hydrolase_5"/>
</dbReference>
<comment type="caution">
    <text evidence="19">The sequence shown here is derived from an EMBL/GenBank/DDBJ whole genome shotgun (WGS) entry which is preliminary data.</text>
</comment>
<keyword evidence="11" id="KW-0961">Cell wall biogenesis/degradation</keyword>
<dbReference type="PANTHER" id="PTHR31297:SF34">
    <property type="entry name" value="GLUCAN 1,3-BETA-GLUCOSIDASE 2"/>
    <property type="match status" value="1"/>
</dbReference>
<feature type="compositionally biased region" description="Basic and acidic residues" evidence="16">
    <location>
        <begin position="18"/>
        <end position="34"/>
    </location>
</feature>
<keyword evidence="6" id="KW-0735">Signal-anchor</keyword>
<dbReference type="InterPro" id="IPR001547">
    <property type="entry name" value="Glyco_hydro_5"/>
</dbReference>
<evidence type="ECO:0000256" key="15">
    <source>
        <dbReference type="ARBA" id="ARBA00041260"/>
    </source>
</evidence>
<dbReference type="AlphaFoldDB" id="A0A5M8PU93"/>
<sequence>MADARKEGSPSKARPRPKSGEDGRKPRASNERKSKSTSRSPVKKTTSRSPVKKTAVPIAQSSSTSNNSSQALSSDALAKLDAANEKSAAAVAKEREKREKKEKAKELEVKHREKVTAGRVLKEKYTRRKEGREKRRVVSGPLLEEGRGRRGGFFGDPKGRRKFGRGTWLLIGLVVLLLIILIPVGVVVAGKNKSGSSSPSTSGTPSNSNLNGINANDIPPAAKGSILDPFTWHDTTDFNATYTNATVGGLPIMGLNSTWDDTARANNHTPPLNQSWTYGPTAPVRGVNLGGWLSLEPFITPSLFDSYQASMNIVDEYTLTQHLGATQAAQTLEAHYATFVTEQTFADIRAAGLDHVRIPYSYWAITTYPGDPYVPKISWRYLLRGIEWARKHGLRVNLDLHALPGSQNGWNHSGRQGVIGWLNGTDGALNAQRSLDLHTQLAAFFAQPRYENVLAFYGLVNEPRMTRLLEADVLAWTTSAVQIVRQNGIKAFVVFADGFLGLSNWQGKLQGIPGLVLDAHQYVIFNQAQIAFPHQNKLDFACSGWTSQTEASMNPATGFGPTLCGEWSQADTDCAPSLNNVNVGSRWTGTLNTGDPSTQILTPSCPPNAGACDCTPANADPASYSDAYKTWLLRNAEAQMDSFEQGWGWFYWTWVTETAVQWSWRDGVRAGILPADAATRGWACGGLQGGWEGLPENY</sequence>
<comment type="subcellular location">
    <subcellularLocation>
        <location evidence="1">Cell membrane</location>
        <topology evidence="1">Single-pass type II membrane protein</topology>
    </subcellularLocation>
</comment>
<feature type="compositionally biased region" description="Low complexity" evidence="16">
    <location>
        <begin position="59"/>
        <end position="91"/>
    </location>
</feature>
<keyword evidence="8 17" id="KW-0472">Membrane</keyword>
<dbReference type="Pfam" id="PF00150">
    <property type="entry name" value="Cellulase"/>
    <property type="match status" value="1"/>
</dbReference>
<keyword evidence="10" id="KW-0326">Glycosidase</keyword>
<comment type="function">
    <text evidence="13">Glucosidase involved in the degradation of cellulosic biomass. Active on lichenan.</text>
</comment>
<name>A0A5M8PU93_9LECA</name>
<dbReference type="EC" id="3.2.1.58" evidence="14"/>
<evidence type="ECO:0000256" key="11">
    <source>
        <dbReference type="ARBA" id="ARBA00023316"/>
    </source>
</evidence>
<dbReference type="FunFam" id="3.20.20.80:FF:000033">
    <property type="entry name" value="Glucan 1,3-beta-glucosidase A"/>
    <property type="match status" value="1"/>
</dbReference>
<dbReference type="SMR" id="A0A5M8PU93"/>
<dbReference type="GO" id="GO:0005886">
    <property type="term" value="C:plasma membrane"/>
    <property type="evidence" value="ECO:0007669"/>
    <property type="project" value="UniProtKB-SubCell"/>
</dbReference>
<dbReference type="OrthoDB" id="62120at2759"/>
<accession>A0A5M8PU93</accession>
<dbReference type="EMBL" id="VXIT01000004">
    <property type="protein sequence ID" value="KAA6413122.1"/>
    <property type="molecule type" value="Genomic_DNA"/>
</dbReference>
<reference evidence="19 20" key="1">
    <citation type="submission" date="2019-09" db="EMBL/GenBank/DDBJ databases">
        <title>The hologenome of the rock-dwelling lichen Lasallia pustulata.</title>
        <authorList>
            <person name="Greshake Tzovaras B."/>
            <person name="Segers F."/>
            <person name="Bicker A."/>
            <person name="Dal Grande F."/>
            <person name="Otte J."/>
            <person name="Hankeln T."/>
            <person name="Schmitt I."/>
            <person name="Ebersberger I."/>
        </authorList>
    </citation>
    <scope>NUCLEOTIDE SEQUENCE [LARGE SCALE GENOMIC DNA]</scope>
    <source>
        <strain evidence="19">A1-1</strain>
    </source>
</reference>
<evidence type="ECO:0000256" key="1">
    <source>
        <dbReference type="ARBA" id="ARBA00004401"/>
    </source>
</evidence>
<evidence type="ECO:0000256" key="3">
    <source>
        <dbReference type="ARBA" id="ARBA00022475"/>
    </source>
</evidence>
<organism evidence="19 20">
    <name type="scientific">Lasallia pustulata</name>
    <dbReference type="NCBI Taxonomy" id="136370"/>
    <lineage>
        <taxon>Eukaryota</taxon>
        <taxon>Fungi</taxon>
        <taxon>Dikarya</taxon>
        <taxon>Ascomycota</taxon>
        <taxon>Pezizomycotina</taxon>
        <taxon>Lecanoromycetes</taxon>
        <taxon>OSLEUM clade</taxon>
        <taxon>Umbilicariomycetidae</taxon>
        <taxon>Umbilicariales</taxon>
        <taxon>Umbilicariaceae</taxon>
        <taxon>Lasallia</taxon>
    </lineage>
</organism>